<comment type="caution">
    <text evidence="15">The sequence shown here is derived from an EMBL/GenBank/DDBJ whole genome shotgun (WGS) entry which is preliminary data.</text>
</comment>
<keyword evidence="12" id="KW-0862">Zinc</keyword>
<reference evidence="15 16" key="1">
    <citation type="journal article" date="2019" name="Nat. Microbiol.">
        <title>Mediterranean grassland soil C-N compound turnover is dependent on rainfall and depth, and is mediated by genomically divergent microorganisms.</title>
        <authorList>
            <person name="Diamond S."/>
            <person name="Andeer P.F."/>
            <person name="Li Z."/>
            <person name="Crits-Christoph A."/>
            <person name="Burstein D."/>
            <person name="Anantharaman K."/>
            <person name="Lane K.R."/>
            <person name="Thomas B.C."/>
            <person name="Pan C."/>
            <person name="Northen T.R."/>
            <person name="Banfield J.F."/>
        </authorList>
    </citation>
    <scope>NUCLEOTIDE SEQUENCE [LARGE SCALE GENOMIC DNA]</scope>
    <source>
        <strain evidence="15">WS_10</strain>
    </source>
</reference>
<evidence type="ECO:0000256" key="14">
    <source>
        <dbReference type="RuleBase" id="RU004161"/>
    </source>
</evidence>
<proteinExistence type="inferred from homology"/>
<evidence type="ECO:0000256" key="7">
    <source>
        <dbReference type="ARBA" id="ARBA00023244"/>
    </source>
</evidence>
<keyword evidence="5" id="KW-0350">Heme biosynthesis</keyword>
<evidence type="ECO:0000256" key="6">
    <source>
        <dbReference type="ARBA" id="ARBA00023239"/>
    </source>
</evidence>
<dbReference type="NCBIfam" id="NF006762">
    <property type="entry name" value="PRK09283.1"/>
    <property type="match status" value="1"/>
</dbReference>
<feature type="binding site" evidence="11">
    <location>
        <position position="311"/>
    </location>
    <ligand>
        <name>5-aminolevulinate</name>
        <dbReference type="ChEBI" id="CHEBI:356416"/>
        <label>2</label>
    </ligand>
</feature>
<evidence type="ECO:0000256" key="9">
    <source>
        <dbReference type="ARBA" id="ARBA00047651"/>
    </source>
</evidence>
<feature type="active site" description="Schiff-base intermediate with substrate" evidence="10">
    <location>
        <position position="246"/>
    </location>
</feature>
<dbReference type="PRINTS" id="PR00144">
    <property type="entry name" value="DALDHYDRTASE"/>
</dbReference>
<dbReference type="Pfam" id="PF00490">
    <property type="entry name" value="ALAD"/>
    <property type="match status" value="1"/>
</dbReference>
<keyword evidence="6 15" id="KW-0456">Lyase</keyword>
<comment type="catalytic activity">
    <reaction evidence="9">
        <text>2 5-aminolevulinate = porphobilinogen + 2 H2O + H(+)</text>
        <dbReference type="Rhea" id="RHEA:24064"/>
        <dbReference type="ChEBI" id="CHEBI:15377"/>
        <dbReference type="ChEBI" id="CHEBI:15378"/>
        <dbReference type="ChEBI" id="CHEBI:58126"/>
        <dbReference type="ChEBI" id="CHEBI:356416"/>
        <dbReference type="EC" id="4.2.1.24"/>
    </reaction>
</comment>
<sequence length="331" mass="35830">MTHRFHRGRRLRRTEGLRALARETRIAPDQLVAPLFVHEGDRRAISGLPGHARLSPEMAAEEAVTLSDLGVRAVLLFGIPARKDDEGASAWDDQGVVPRAIRAIKARAPEMVVWADVCLCEYTDHGHCGVLRDGQVDNEATLPILARAALAYAEAGADVVAHSDMMDGRVAALRAALDRARSTHTAIVSYAVKYASAFYGPFREAAGSAPRFGDRRSYQMDPANVREALREAAADVAEGADALIVKPGMPCLDVLRAVRASVQVPVASYQVSGEYAMLHAASERGWIELERAMWESVLGIRRAGADLVVTYFARALAERMAEGRVAGEAHA</sequence>
<evidence type="ECO:0000256" key="3">
    <source>
        <dbReference type="ARBA" id="ARBA00012053"/>
    </source>
</evidence>
<comment type="pathway">
    <text evidence="1">Porphyrin-containing compound metabolism; protoporphyrin-IX biosynthesis; coproporphyrinogen-III from 5-aminolevulinate: step 1/4.</text>
</comment>
<feature type="binding site" evidence="11">
    <location>
        <position position="215"/>
    </location>
    <ligand>
        <name>5-aminolevulinate</name>
        <dbReference type="ChEBI" id="CHEBI:356416"/>
        <label>1</label>
    </ligand>
</feature>
<dbReference type="AlphaFoldDB" id="A0A538TVY3"/>
<dbReference type="GO" id="GO:0006782">
    <property type="term" value="P:protoporphyrinogen IX biosynthetic process"/>
    <property type="evidence" value="ECO:0007669"/>
    <property type="project" value="UniProtKB-UniPathway"/>
</dbReference>
<dbReference type="FunFam" id="3.20.20.70:FF:000019">
    <property type="entry name" value="Delta-aminolevulinic acid dehydratase"/>
    <property type="match status" value="1"/>
</dbReference>
<evidence type="ECO:0000256" key="13">
    <source>
        <dbReference type="PIRSR" id="PIRSR001415-5"/>
    </source>
</evidence>
<dbReference type="InterPro" id="IPR001731">
    <property type="entry name" value="ALAD"/>
</dbReference>
<gene>
    <name evidence="15" type="primary">hemB</name>
    <name evidence="15" type="ORF">E6K80_14940</name>
</gene>
<feature type="active site" description="Schiff-base intermediate with substrate" evidence="10">
    <location>
        <position position="193"/>
    </location>
</feature>
<keyword evidence="13" id="KW-0460">Magnesium</keyword>
<evidence type="ECO:0000256" key="10">
    <source>
        <dbReference type="PIRSR" id="PIRSR001415-1"/>
    </source>
</evidence>
<dbReference type="GO" id="GO:0005829">
    <property type="term" value="C:cytosol"/>
    <property type="evidence" value="ECO:0007669"/>
    <property type="project" value="TreeGrafter"/>
</dbReference>
<evidence type="ECO:0000256" key="4">
    <source>
        <dbReference type="ARBA" id="ARBA00020771"/>
    </source>
</evidence>
<feature type="binding site" evidence="13">
    <location>
        <position position="231"/>
    </location>
    <ligand>
        <name>Mg(2+)</name>
        <dbReference type="ChEBI" id="CHEBI:18420"/>
    </ligand>
</feature>
<evidence type="ECO:0000256" key="2">
    <source>
        <dbReference type="ARBA" id="ARBA00008055"/>
    </source>
</evidence>
<dbReference type="PANTHER" id="PTHR11458:SF0">
    <property type="entry name" value="DELTA-AMINOLEVULINIC ACID DEHYDRATASE"/>
    <property type="match status" value="1"/>
</dbReference>
<comment type="similarity">
    <text evidence="2 14">Belongs to the ALAD family.</text>
</comment>
<dbReference type="InterPro" id="IPR013785">
    <property type="entry name" value="Aldolase_TIM"/>
</dbReference>
<dbReference type="CDD" id="cd00384">
    <property type="entry name" value="ALAD_PBGS"/>
    <property type="match status" value="1"/>
</dbReference>
<dbReference type="EC" id="4.2.1.24" evidence="3"/>
<name>A0A538TVY3_UNCEI</name>
<dbReference type="GO" id="GO:0004655">
    <property type="term" value="F:porphobilinogen synthase activity"/>
    <property type="evidence" value="ECO:0007669"/>
    <property type="project" value="UniProtKB-EC"/>
</dbReference>
<organism evidence="15 16">
    <name type="scientific">Eiseniibacteriota bacterium</name>
    <dbReference type="NCBI Taxonomy" id="2212470"/>
    <lineage>
        <taxon>Bacteria</taxon>
        <taxon>Candidatus Eiseniibacteriota</taxon>
    </lineage>
</organism>
<evidence type="ECO:0000256" key="12">
    <source>
        <dbReference type="PIRSR" id="PIRSR001415-3"/>
    </source>
</evidence>
<feature type="binding site" evidence="12">
    <location>
        <position position="118"/>
    </location>
    <ligand>
        <name>Zn(2+)</name>
        <dbReference type="ChEBI" id="CHEBI:29105"/>
        <note>catalytic</note>
    </ligand>
</feature>
<dbReference type="EMBL" id="VBPA01000433">
    <property type="protein sequence ID" value="TMQ67780.1"/>
    <property type="molecule type" value="Genomic_DNA"/>
</dbReference>
<accession>A0A538TVY3</accession>
<evidence type="ECO:0000256" key="11">
    <source>
        <dbReference type="PIRSR" id="PIRSR001415-2"/>
    </source>
</evidence>
<protein>
    <recommendedName>
        <fullName evidence="4">Delta-aminolevulinic acid dehydratase</fullName>
        <ecNumber evidence="3">4.2.1.24</ecNumber>
    </recommendedName>
    <alternativeName>
        <fullName evidence="8">Porphobilinogen synthase</fullName>
    </alternativeName>
</protein>
<feature type="binding site" evidence="12">
    <location>
        <position position="120"/>
    </location>
    <ligand>
        <name>Zn(2+)</name>
        <dbReference type="ChEBI" id="CHEBI:29105"/>
        <note>catalytic</note>
    </ligand>
</feature>
<feature type="binding site" evidence="11">
    <location>
        <position position="272"/>
    </location>
    <ligand>
        <name>5-aminolevulinate</name>
        <dbReference type="ChEBI" id="CHEBI:356416"/>
        <label>2</label>
    </ligand>
</feature>
<feature type="binding site" evidence="11">
    <location>
        <position position="203"/>
    </location>
    <ligand>
        <name>5-aminolevulinate</name>
        <dbReference type="ChEBI" id="CHEBI:356416"/>
        <label>1</label>
    </ligand>
</feature>
<dbReference type="PANTHER" id="PTHR11458">
    <property type="entry name" value="DELTA-AMINOLEVULINIC ACID DEHYDRATASE"/>
    <property type="match status" value="1"/>
</dbReference>
<evidence type="ECO:0000313" key="15">
    <source>
        <dbReference type="EMBL" id="TMQ67780.1"/>
    </source>
</evidence>
<evidence type="ECO:0000256" key="1">
    <source>
        <dbReference type="ARBA" id="ARBA00004694"/>
    </source>
</evidence>
<evidence type="ECO:0000256" key="8">
    <source>
        <dbReference type="ARBA" id="ARBA00032837"/>
    </source>
</evidence>
<evidence type="ECO:0000313" key="16">
    <source>
        <dbReference type="Proteomes" id="UP000319836"/>
    </source>
</evidence>
<dbReference type="UniPathway" id="UPA00251">
    <property type="reaction ID" value="UER00318"/>
</dbReference>
<keyword evidence="12" id="KW-0479">Metal-binding</keyword>
<evidence type="ECO:0000256" key="5">
    <source>
        <dbReference type="ARBA" id="ARBA00023133"/>
    </source>
</evidence>
<dbReference type="Proteomes" id="UP000319836">
    <property type="component" value="Unassembled WGS sequence"/>
</dbReference>
<keyword evidence="7" id="KW-0627">Porphyrin biosynthesis</keyword>
<feature type="binding site" evidence="12">
    <location>
        <position position="128"/>
    </location>
    <ligand>
        <name>Zn(2+)</name>
        <dbReference type="ChEBI" id="CHEBI:29105"/>
        <note>catalytic</note>
    </ligand>
</feature>
<dbReference type="SUPFAM" id="SSF51569">
    <property type="entry name" value="Aldolase"/>
    <property type="match status" value="1"/>
</dbReference>
<dbReference type="PIRSF" id="PIRSF001415">
    <property type="entry name" value="Porphbilin_synth"/>
    <property type="match status" value="1"/>
</dbReference>
<dbReference type="SMART" id="SM01004">
    <property type="entry name" value="ALAD"/>
    <property type="match status" value="1"/>
</dbReference>
<dbReference type="Gene3D" id="3.20.20.70">
    <property type="entry name" value="Aldolase class I"/>
    <property type="match status" value="1"/>
</dbReference>
<dbReference type="GO" id="GO:0008270">
    <property type="term" value="F:zinc ion binding"/>
    <property type="evidence" value="ECO:0007669"/>
    <property type="project" value="TreeGrafter"/>
</dbReference>